<dbReference type="SUPFAM" id="SSF54373">
    <property type="entry name" value="FAD-linked reductases, C-terminal domain"/>
    <property type="match status" value="1"/>
</dbReference>
<comment type="similarity">
    <text evidence="2">Belongs to the GMC oxidoreductase family.</text>
</comment>
<dbReference type="InterPro" id="IPR000172">
    <property type="entry name" value="GMC_OxRdtase_N"/>
</dbReference>
<dbReference type="GO" id="GO:0008812">
    <property type="term" value="F:choline dehydrogenase activity"/>
    <property type="evidence" value="ECO:0007669"/>
    <property type="project" value="UniProtKB-EC"/>
</dbReference>
<dbReference type="NCBIfam" id="NF002550">
    <property type="entry name" value="PRK02106.1"/>
    <property type="match status" value="1"/>
</dbReference>
<evidence type="ECO:0000256" key="2">
    <source>
        <dbReference type="ARBA" id="ARBA00010790"/>
    </source>
</evidence>
<dbReference type="PROSITE" id="PS51257">
    <property type="entry name" value="PROKAR_LIPOPROTEIN"/>
    <property type="match status" value="1"/>
</dbReference>
<dbReference type="SUPFAM" id="SSF51905">
    <property type="entry name" value="FAD/NAD(P)-binding domain"/>
    <property type="match status" value="1"/>
</dbReference>
<feature type="binding site" evidence="5">
    <location>
        <position position="229"/>
    </location>
    <ligand>
        <name>FAD</name>
        <dbReference type="ChEBI" id="CHEBI:57692"/>
    </ligand>
</feature>
<dbReference type="PROSITE" id="PS00624">
    <property type="entry name" value="GMC_OXRED_2"/>
    <property type="match status" value="1"/>
</dbReference>
<dbReference type="PIRSF" id="PIRSF000137">
    <property type="entry name" value="Alcohol_oxidase"/>
    <property type="match status" value="1"/>
</dbReference>
<reference evidence="7 8" key="1">
    <citation type="submission" date="2023-10" db="EMBL/GenBank/DDBJ databases">
        <title>Description of Microbulbifer bruguierae sp. nov., isolated from the sediments of mangrove plant Bruguiera sexangula and comparative genomic analyses of the genus Microbulbifer.</title>
        <authorList>
            <person name="Long M."/>
        </authorList>
    </citation>
    <scope>NUCLEOTIDE SEQUENCE [LARGE SCALE GENOMIC DNA]</scope>
    <source>
        <strain evidence="7 8">SPO729</strain>
    </source>
</reference>
<dbReference type="PANTHER" id="PTHR11552:SF147">
    <property type="entry name" value="CHOLINE DEHYDROGENASE, MITOCHONDRIAL"/>
    <property type="match status" value="1"/>
</dbReference>
<dbReference type="Proteomes" id="UP001302477">
    <property type="component" value="Chromosome"/>
</dbReference>
<dbReference type="InterPro" id="IPR007867">
    <property type="entry name" value="GMC_OxRtase_C"/>
</dbReference>
<name>A0AAU0MYJ9_9GAMM</name>
<dbReference type="EC" id="1.1.99.1" evidence="7"/>
<evidence type="ECO:0000256" key="3">
    <source>
        <dbReference type="ARBA" id="ARBA00022630"/>
    </source>
</evidence>
<protein>
    <submittedName>
        <fullName evidence="7">Choline dehydrogenase</fullName>
        <ecNumber evidence="7">1.1.99.1</ecNumber>
    </submittedName>
</protein>
<dbReference type="AlphaFoldDB" id="A0AAU0MYJ9"/>
<dbReference type="GO" id="GO:0050660">
    <property type="term" value="F:flavin adenine dinucleotide binding"/>
    <property type="evidence" value="ECO:0007669"/>
    <property type="project" value="InterPro"/>
</dbReference>
<dbReference type="RefSeq" id="WP_318953754.1">
    <property type="nucleotide sequence ID" value="NZ_CP137555.1"/>
</dbReference>
<gene>
    <name evidence="7" type="ORF">R5R33_16265</name>
</gene>
<dbReference type="InterPro" id="IPR012132">
    <property type="entry name" value="GMC_OxRdtase"/>
</dbReference>
<organism evidence="7 8">
    <name type="scientific">Microbulbifer pacificus</name>
    <dbReference type="NCBI Taxonomy" id="407164"/>
    <lineage>
        <taxon>Bacteria</taxon>
        <taxon>Pseudomonadati</taxon>
        <taxon>Pseudomonadota</taxon>
        <taxon>Gammaproteobacteria</taxon>
        <taxon>Cellvibrionales</taxon>
        <taxon>Microbulbiferaceae</taxon>
        <taxon>Microbulbifer</taxon>
    </lineage>
</organism>
<proteinExistence type="inferred from homology"/>
<accession>A0AAU0MYJ9</accession>
<evidence type="ECO:0000259" key="6">
    <source>
        <dbReference type="PROSITE" id="PS00624"/>
    </source>
</evidence>
<evidence type="ECO:0000313" key="8">
    <source>
        <dbReference type="Proteomes" id="UP001302477"/>
    </source>
</evidence>
<dbReference type="Gene3D" id="3.50.50.60">
    <property type="entry name" value="FAD/NAD(P)-binding domain"/>
    <property type="match status" value="1"/>
</dbReference>
<dbReference type="EMBL" id="CP137555">
    <property type="protein sequence ID" value="WOX05280.1"/>
    <property type="molecule type" value="Genomic_DNA"/>
</dbReference>
<dbReference type="Pfam" id="PF00732">
    <property type="entry name" value="GMC_oxred_N"/>
    <property type="match status" value="1"/>
</dbReference>
<dbReference type="KEGG" id="mpaf:R5R33_16265"/>
<keyword evidence="4 5" id="KW-0274">FAD</keyword>
<evidence type="ECO:0000256" key="5">
    <source>
        <dbReference type="PIRSR" id="PIRSR000137-2"/>
    </source>
</evidence>
<comment type="cofactor">
    <cofactor evidence="1 5">
        <name>FAD</name>
        <dbReference type="ChEBI" id="CHEBI:57692"/>
    </cofactor>
</comment>
<dbReference type="Pfam" id="PF05199">
    <property type="entry name" value="GMC_oxred_C"/>
    <property type="match status" value="1"/>
</dbReference>
<evidence type="ECO:0000256" key="4">
    <source>
        <dbReference type="ARBA" id="ARBA00022827"/>
    </source>
</evidence>
<feature type="binding site" evidence="5">
    <location>
        <begin position="102"/>
        <end position="105"/>
    </location>
    <ligand>
        <name>FAD</name>
        <dbReference type="ChEBI" id="CHEBI:57692"/>
    </ligand>
</feature>
<evidence type="ECO:0000256" key="1">
    <source>
        <dbReference type="ARBA" id="ARBA00001974"/>
    </source>
</evidence>
<keyword evidence="8" id="KW-1185">Reference proteome</keyword>
<dbReference type="InterPro" id="IPR036188">
    <property type="entry name" value="FAD/NAD-bd_sf"/>
</dbReference>
<keyword evidence="7" id="KW-0560">Oxidoreductase</keyword>
<dbReference type="PANTHER" id="PTHR11552">
    <property type="entry name" value="GLUCOSE-METHANOL-CHOLINE GMC OXIDOREDUCTASE"/>
    <property type="match status" value="1"/>
</dbReference>
<keyword evidence="3" id="KW-0285">Flavoprotein</keyword>
<dbReference type="Gene3D" id="3.30.560.10">
    <property type="entry name" value="Glucose Oxidase, domain 3"/>
    <property type="match status" value="1"/>
</dbReference>
<evidence type="ECO:0000313" key="7">
    <source>
        <dbReference type="EMBL" id="WOX05280.1"/>
    </source>
</evidence>
<feature type="domain" description="Glucose-methanol-choline oxidoreductase N-terminal" evidence="6">
    <location>
        <begin position="261"/>
        <end position="275"/>
    </location>
</feature>
<sequence length="559" mass="61111">MTETISKKELIQNSFDYVIVGGGSAGCVLANRLSADGRFTVCLLEAGPPDDSLLIRMPIGIGFLVAGDKYNLPHHTTPQKHLNNRSLYWPRGKTLGGCSSINAMVYIRGNPGDYDDWEKAGNPGWSWNNLLPYFLKSEGNQRGRSPLHNDTGPLSVADLRYKTRAGAAFVDAAISAGHQSNKDFNGPSQFGFGFYQVTQRDGRRCSAATAYLRPAEVRDNLTVLTNARVARVLLRSTSATGVQLLDGREVYAHREVILCGGALQSPQLLQLSGIGNQQQLQSLNIESKVHLPGVGENLQDHLDVTQVVKVNRPITFSNSLWPTLKAAASLPDFLWRNRGQLTSNGAEAGGFSRSTFARGYADLQFHLTSAPLFDHGRERPGGYGYSLHVCGLRPLSRGSVRLRSADPTDLPLVDANYLDEQEDLEVLIEGVEQAREIIEQPSLQQYHKDWWLPASRLKNRKDIEAFIRQHAESVYHPVGSCRMGSDELAVVDGALRVHGVEGLRVVDASVMPNIVSGNTNAPVIAIAEKAADLILGRSTHDKHDLSQVDADVIPVARAT</sequence>